<dbReference type="Pfam" id="PF06941">
    <property type="entry name" value="NT5C"/>
    <property type="match status" value="1"/>
</dbReference>
<dbReference type="PANTHER" id="PTHR16504:SF4">
    <property type="entry name" value="5'(3')-DEOXYRIBONUCLEOTIDASE"/>
    <property type="match status" value="1"/>
</dbReference>
<keyword evidence="3" id="KW-1185">Reference proteome</keyword>
<dbReference type="RefSeq" id="WP_386674963.1">
    <property type="nucleotide sequence ID" value="NZ_JBHLTG010000009.1"/>
</dbReference>
<dbReference type="Gene3D" id="3.40.50.1000">
    <property type="entry name" value="HAD superfamily/HAD-like"/>
    <property type="match status" value="1"/>
</dbReference>
<evidence type="ECO:0000313" key="3">
    <source>
        <dbReference type="Proteomes" id="UP001589896"/>
    </source>
</evidence>
<comment type="caution">
    <text evidence="2">The sequence shown here is derived from an EMBL/GenBank/DDBJ whole genome shotgun (WGS) entry which is preliminary data.</text>
</comment>
<dbReference type="InterPro" id="IPR036412">
    <property type="entry name" value="HAD-like_sf"/>
</dbReference>
<name>A0ABV6RXP4_9GAMM</name>
<dbReference type="SUPFAM" id="SSF56784">
    <property type="entry name" value="HAD-like"/>
    <property type="match status" value="1"/>
</dbReference>
<dbReference type="Proteomes" id="UP001589896">
    <property type="component" value="Unassembled WGS sequence"/>
</dbReference>
<dbReference type="PANTHER" id="PTHR16504">
    <property type="entry name" value="5'(3')-DEOXYRIBONUCLEOTIDASE"/>
    <property type="match status" value="1"/>
</dbReference>
<dbReference type="EMBL" id="JBHLTG010000009">
    <property type="protein sequence ID" value="MFC0681756.1"/>
    <property type="molecule type" value="Genomic_DNA"/>
</dbReference>
<evidence type="ECO:0000313" key="2">
    <source>
        <dbReference type="EMBL" id="MFC0681756.1"/>
    </source>
</evidence>
<organism evidence="2 3">
    <name type="scientific">Lysobacter korlensis</name>
    <dbReference type="NCBI Taxonomy" id="553636"/>
    <lineage>
        <taxon>Bacteria</taxon>
        <taxon>Pseudomonadati</taxon>
        <taxon>Pseudomonadota</taxon>
        <taxon>Gammaproteobacteria</taxon>
        <taxon>Lysobacterales</taxon>
        <taxon>Lysobacteraceae</taxon>
        <taxon>Lysobacter</taxon>
    </lineage>
</organism>
<gene>
    <name evidence="2" type="ORF">ACFFGH_28325</name>
</gene>
<dbReference type="InterPro" id="IPR023214">
    <property type="entry name" value="HAD_sf"/>
</dbReference>
<sequence length="267" mass="30230">MTKPILYIDMDNTLVDFSSGIDRLSSAKLEKYAGSYDDAPGIFGLMRPMPDAVKAIHRLSKRFEVYILSTAPWDNPSAWQQKVEWVRDTFGADDDSPVYKRLILSHHKQLNMGDFLVDDRGERGAREFSGERIWFSSSSFPDWWHVVRYLERRVEGGRRRSYAPPPDIPRTSRRFYRLPGSNGDANVVHVAVTLGSHRHFFEWGSDGRWKPLTAAAFARQRDASPVPLNAFVPDDGSELLAEVPYPPVEPTCKGMGDGWTVVDEAAV</sequence>
<proteinExistence type="inferred from homology"/>
<dbReference type="SFLD" id="SFLDG01126">
    <property type="entry name" value="C1.2:_Nucleotidase_Like"/>
    <property type="match status" value="1"/>
</dbReference>
<protein>
    <submittedName>
        <fullName evidence="2">Uncharacterized protein</fullName>
    </submittedName>
</protein>
<accession>A0ABV6RXP4</accession>
<dbReference type="SFLD" id="SFLDG01145">
    <property type="entry name" value="C1.2.1"/>
    <property type="match status" value="1"/>
</dbReference>
<dbReference type="SFLD" id="SFLDS00003">
    <property type="entry name" value="Haloacid_Dehalogenase"/>
    <property type="match status" value="1"/>
</dbReference>
<evidence type="ECO:0000256" key="1">
    <source>
        <dbReference type="ARBA" id="ARBA00009589"/>
    </source>
</evidence>
<dbReference type="InterPro" id="IPR010708">
    <property type="entry name" value="5'(3')-deoxyribonucleotidase"/>
</dbReference>
<comment type="similarity">
    <text evidence="1">Belongs to the 5'(3')-deoxyribonucleotidase family.</text>
</comment>
<reference evidence="2 3" key="1">
    <citation type="submission" date="2024-09" db="EMBL/GenBank/DDBJ databases">
        <authorList>
            <person name="Sun Q."/>
            <person name="Mori K."/>
        </authorList>
    </citation>
    <scope>NUCLEOTIDE SEQUENCE [LARGE SCALE GENOMIC DNA]</scope>
    <source>
        <strain evidence="2 3">KCTC 23076</strain>
    </source>
</reference>